<sequence length="218" mass="24759">MVLGVVMMATMLPTMIGLNEATQGTRDQEENRRTTERKQRCHLVATCSLSQGTPEMRQQIQNAKVYVGLDGKLYITKHPRSSMVPYNGGFYQHPDFPPDNTSGIVTISGEETPTLRWVFLDSETHEMRWGGRPDSQDHVCGPFNWTKDEQFITLEGWEGWLAVRLPEDDARDQSDQDLGIVDGQEIWRLYFDQNDDGADLPPGACGLEIRLKRVMAEQ</sequence>
<protein>
    <submittedName>
        <fullName evidence="2">Uncharacterized protein</fullName>
    </submittedName>
</protein>
<gene>
    <name evidence="2" type="ORF">PENSTE_c009G08148</name>
</gene>
<keyword evidence="1" id="KW-0732">Signal</keyword>
<dbReference type="Proteomes" id="UP000191285">
    <property type="component" value="Unassembled WGS sequence"/>
</dbReference>
<dbReference type="PANTHER" id="PTHR38049">
    <property type="entry name" value="RICIN B LECTIN DOMAIN-CONTAINING PROTEIN"/>
    <property type="match status" value="1"/>
</dbReference>
<keyword evidence="3" id="KW-1185">Reference proteome</keyword>
<dbReference type="OrthoDB" id="3928002at2759"/>
<comment type="caution">
    <text evidence="2">The sequence shown here is derived from an EMBL/GenBank/DDBJ whole genome shotgun (WGS) entry which is preliminary data.</text>
</comment>
<dbReference type="AlphaFoldDB" id="A0A1V6TB43"/>
<evidence type="ECO:0000313" key="3">
    <source>
        <dbReference type="Proteomes" id="UP000191285"/>
    </source>
</evidence>
<feature type="chain" id="PRO_5012461118" evidence="1">
    <location>
        <begin position="18"/>
        <end position="218"/>
    </location>
</feature>
<evidence type="ECO:0000256" key="1">
    <source>
        <dbReference type="SAM" id="SignalP"/>
    </source>
</evidence>
<organism evidence="2 3">
    <name type="scientific">Penicillium steckii</name>
    <dbReference type="NCBI Taxonomy" id="303698"/>
    <lineage>
        <taxon>Eukaryota</taxon>
        <taxon>Fungi</taxon>
        <taxon>Dikarya</taxon>
        <taxon>Ascomycota</taxon>
        <taxon>Pezizomycotina</taxon>
        <taxon>Eurotiomycetes</taxon>
        <taxon>Eurotiomycetidae</taxon>
        <taxon>Eurotiales</taxon>
        <taxon>Aspergillaceae</taxon>
        <taxon>Penicillium</taxon>
    </lineage>
</organism>
<feature type="signal peptide" evidence="1">
    <location>
        <begin position="1"/>
        <end position="17"/>
    </location>
</feature>
<proteinExistence type="predicted"/>
<dbReference type="EMBL" id="MLKD01000009">
    <property type="protein sequence ID" value="OQE23180.1"/>
    <property type="molecule type" value="Genomic_DNA"/>
</dbReference>
<dbReference type="PANTHER" id="PTHR38049:SF2">
    <property type="entry name" value="RICIN B LECTIN DOMAIN-CONTAINING PROTEIN"/>
    <property type="match status" value="1"/>
</dbReference>
<reference evidence="3" key="1">
    <citation type="journal article" date="2017" name="Nat. Microbiol.">
        <title>Global analysis of biosynthetic gene clusters reveals vast potential of secondary metabolite production in Penicillium species.</title>
        <authorList>
            <person name="Nielsen J.C."/>
            <person name="Grijseels S."/>
            <person name="Prigent S."/>
            <person name="Ji B."/>
            <person name="Dainat J."/>
            <person name="Nielsen K.F."/>
            <person name="Frisvad J.C."/>
            <person name="Workman M."/>
            <person name="Nielsen J."/>
        </authorList>
    </citation>
    <scope>NUCLEOTIDE SEQUENCE [LARGE SCALE GENOMIC DNA]</scope>
    <source>
        <strain evidence="3">IBT 24891</strain>
    </source>
</reference>
<evidence type="ECO:0000313" key="2">
    <source>
        <dbReference type="EMBL" id="OQE23180.1"/>
    </source>
</evidence>
<name>A0A1V6TB43_9EURO</name>
<accession>A0A1V6TB43</accession>